<dbReference type="EMBL" id="FZOD01000072">
    <property type="protein sequence ID" value="SNT59190.1"/>
    <property type="molecule type" value="Genomic_DNA"/>
</dbReference>
<sequence>MDPIQTAALAIVLIVFVLYRQMRTRIATGYGLRYTAVAMIAIGLLSGGLVDPHNLALSVTLLVVEAALAVAFGIVRAATVRVWRDEAGVPWSRATGWTLVGWLASLATRFALLAAGPLLGLDLAFTPTALLVFVGLTIGTQSLFVARRAHALPLAPSPVTPVGA</sequence>
<keyword evidence="1" id="KW-0472">Membrane</keyword>
<reference evidence="2 3" key="1">
    <citation type="submission" date="2017-06" db="EMBL/GenBank/DDBJ databases">
        <authorList>
            <person name="Kim H.J."/>
            <person name="Triplett B.A."/>
        </authorList>
    </citation>
    <scope>NUCLEOTIDE SEQUENCE [LARGE SCALE GENOMIC DNA]</scope>
    <source>
        <strain evidence="2 3">CGMCC 4.2132</strain>
    </source>
</reference>
<name>A0A239NWS1_9ACTN</name>
<keyword evidence="1" id="KW-1133">Transmembrane helix</keyword>
<evidence type="ECO:0000256" key="1">
    <source>
        <dbReference type="SAM" id="Phobius"/>
    </source>
</evidence>
<feature type="transmembrane region" description="Helical" evidence="1">
    <location>
        <begin position="99"/>
        <end position="119"/>
    </location>
</feature>
<dbReference type="AlphaFoldDB" id="A0A239NWS1"/>
<protein>
    <recommendedName>
        <fullName evidence="4">DUF1453 domain-containing protein</fullName>
    </recommendedName>
</protein>
<evidence type="ECO:0008006" key="4">
    <source>
        <dbReference type="Google" id="ProtNLM"/>
    </source>
</evidence>
<feature type="transmembrane region" description="Helical" evidence="1">
    <location>
        <begin position="34"/>
        <end position="50"/>
    </location>
</feature>
<feature type="transmembrane region" description="Helical" evidence="1">
    <location>
        <begin position="125"/>
        <end position="146"/>
    </location>
</feature>
<keyword evidence="1" id="KW-0812">Transmembrane</keyword>
<feature type="transmembrane region" description="Helical" evidence="1">
    <location>
        <begin position="56"/>
        <end position="78"/>
    </location>
</feature>
<feature type="transmembrane region" description="Helical" evidence="1">
    <location>
        <begin position="6"/>
        <end position="22"/>
    </location>
</feature>
<dbReference type="Proteomes" id="UP000198282">
    <property type="component" value="Unassembled WGS sequence"/>
</dbReference>
<evidence type="ECO:0000313" key="3">
    <source>
        <dbReference type="Proteomes" id="UP000198282"/>
    </source>
</evidence>
<dbReference type="OrthoDB" id="3477305at2"/>
<evidence type="ECO:0000313" key="2">
    <source>
        <dbReference type="EMBL" id="SNT59190.1"/>
    </source>
</evidence>
<accession>A0A239NWS1</accession>
<proteinExistence type="predicted"/>
<dbReference type="RefSeq" id="WP_089212694.1">
    <property type="nucleotide sequence ID" value="NZ_FZOD01000072.1"/>
</dbReference>
<keyword evidence="3" id="KW-1185">Reference proteome</keyword>
<organism evidence="2 3">
    <name type="scientific">Streptosporangium subroseum</name>
    <dbReference type="NCBI Taxonomy" id="106412"/>
    <lineage>
        <taxon>Bacteria</taxon>
        <taxon>Bacillati</taxon>
        <taxon>Actinomycetota</taxon>
        <taxon>Actinomycetes</taxon>
        <taxon>Streptosporangiales</taxon>
        <taxon>Streptosporangiaceae</taxon>
        <taxon>Streptosporangium</taxon>
    </lineage>
</organism>
<gene>
    <name evidence="2" type="ORF">SAMN05216276_107214</name>
</gene>